<keyword evidence="7" id="KW-0869">Chloride channel</keyword>
<evidence type="ECO:0000313" key="13">
    <source>
        <dbReference type="EMBL" id="MBB3206853.1"/>
    </source>
</evidence>
<proteinExistence type="predicted"/>
<keyword evidence="10" id="KW-0129">CBS domain</keyword>
<dbReference type="SUPFAM" id="SSF81340">
    <property type="entry name" value="Clc chloride channel"/>
    <property type="match status" value="1"/>
</dbReference>
<dbReference type="AlphaFoldDB" id="A0A7W5DYI7"/>
<dbReference type="Gene3D" id="3.10.580.10">
    <property type="entry name" value="CBS-domain"/>
    <property type="match status" value="1"/>
</dbReference>
<feature type="transmembrane region" description="Helical" evidence="11">
    <location>
        <begin position="330"/>
        <end position="351"/>
    </location>
</feature>
<keyword evidence="9" id="KW-0407">Ion channel</keyword>
<comment type="subcellular location">
    <subcellularLocation>
        <location evidence="1">Membrane</location>
        <topology evidence="1">Multi-pass membrane protein</topology>
    </subcellularLocation>
</comment>
<feature type="transmembrane region" description="Helical" evidence="11">
    <location>
        <begin position="428"/>
        <end position="448"/>
    </location>
</feature>
<feature type="transmembrane region" description="Helical" evidence="11">
    <location>
        <begin position="397"/>
        <end position="421"/>
    </location>
</feature>
<dbReference type="SMART" id="SM00116">
    <property type="entry name" value="CBS"/>
    <property type="match status" value="2"/>
</dbReference>
<dbReference type="InterPro" id="IPR050368">
    <property type="entry name" value="ClC-type_chloride_channel"/>
</dbReference>
<keyword evidence="14" id="KW-1185">Reference proteome</keyword>
<evidence type="ECO:0000256" key="8">
    <source>
        <dbReference type="ARBA" id="ARBA00023214"/>
    </source>
</evidence>
<feature type="domain" description="CBS" evidence="12">
    <location>
        <begin position="549"/>
        <end position="608"/>
    </location>
</feature>
<evidence type="ECO:0000256" key="4">
    <source>
        <dbReference type="ARBA" id="ARBA00022989"/>
    </source>
</evidence>
<feature type="transmembrane region" description="Helical" evidence="11">
    <location>
        <begin position="77"/>
        <end position="98"/>
    </location>
</feature>
<dbReference type="Proteomes" id="UP000536179">
    <property type="component" value="Unassembled WGS sequence"/>
</dbReference>
<keyword evidence="3 11" id="KW-0812">Transmembrane</keyword>
<feature type="transmembrane region" description="Helical" evidence="11">
    <location>
        <begin position="20"/>
        <end position="40"/>
    </location>
</feature>
<dbReference type="PANTHER" id="PTHR43427:SF6">
    <property type="entry name" value="CHLORIDE CHANNEL PROTEIN CLC-E"/>
    <property type="match status" value="1"/>
</dbReference>
<evidence type="ECO:0000256" key="1">
    <source>
        <dbReference type="ARBA" id="ARBA00004141"/>
    </source>
</evidence>
<accession>A0A7W5DYI7</accession>
<protein>
    <submittedName>
        <fullName evidence="13">CIC family chloride channel protein</fullName>
    </submittedName>
</protein>
<comment type="caution">
    <text evidence="13">The sequence shown here is derived from an EMBL/GenBank/DDBJ whole genome shotgun (WGS) entry which is preliminary data.</text>
</comment>
<feature type="transmembrane region" description="Helical" evidence="11">
    <location>
        <begin position="172"/>
        <end position="197"/>
    </location>
</feature>
<dbReference type="Pfam" id="PF00654">
    <property type="entry name" value="Voltage_CLC"/>
    <property type="match status" value="1"/>
</dbReference>
<keyword evidence="6 11" id="KW-0472">Membrane</keyword>
<dbReference type="InterPro" id="IPR000644">
    <property type="entry name" value="CBS_dom"/>
</dbReference>
<dbReference type="GO" id="GO:0034707">
    <property type="term" value="C:chloride channel complex"/>
    <property type="evidence" value="ECO:0007669"/>
    <property type="project" value="UniProtKB-KW"/>
</dbReference>
<dbReference type="CDD" id="cd00400">
    <property type="entry name" value="Voltage_gated_ClC"/>
    <property type="match status" value="1"/>
</dbReference>
<evidence type="ECO:0000313" key="14">
    <source>
        <dbReference type="Proteomes" id="UP000536179"/>
    </source>
</evidence>
<reference evidence="13 14" key="1">
    <citation type="submission" date="2020-08" db="EMBL/GenBank/DDBJ databases">
        <title>Genomic Encyclopedia of Type Strains, Phase III (KMG-III): the genomes of soil and plant-associated and newly described type strains.</title>
        <authorList>
            <person name="Whitman W."/>
        </authorList>
    </citation>
    <scope>NUCLEOTIDE SEQUENCE [LARGE SCALE GENOMIC DNA]</scope>
    <source>
        <strain evidence="13 14">CECT 8075</strain>
    </source>
</reference>
<keyword evidence="2" id="KW-0813">Transport</keyword>
<evidence type="ECO:0000256" key="10">
    <source>
        <dbReference type="PROSITE-ProRule" id="PRU00703"/>
    </source>
</evidence>
<feature type="transmembrane region" description="Helical" evidence="11">
    <location>
        <begin position="292"/>
        <end position="310"/>
    </location>
</feature>
<evidence type="ECO:0000256" key="11">
    <source>
        <dbReference type="SAM" id="Phobius"/>
    </source>
</evidence>
<dbReference type="Gene3D" id="1.10.3080.10">
    <property type="entry name" value="Clc chloride channel"/>
    <property type="match status" value="1"/>
</dbReference>
<evidence type="ECO:0000256" key="5">
    <source>
        <dbReference type="ARBA" id="ARBA00023065"/>
    </source>
</evidence>
<dbReference type="InterPro" id="IPR046342">
    <property type="entry name" value="CBS_dom_sf"/>
</dbReference>
<dbReference type="InterPro" id="IPR001807">
    <property type="entry name" value="ClC"/>
</dbReference>
<keyword evidence="8" id="KW-0868">Chloride</keyword>
<feature type="transmembrane region" description="Helical" evidence="11">
    <location>
        <begin position="253"/>
        <end position="271"/>
    </location>
</feature>
<evidence type="ECO:0000256" key="9">
    <source>
        <dbReference type="ARBA" id="ARBA00023303"/>
    </source>
</evidence>
<dbReference type="SUPFAM" id="SSF54631">
    <property type="entry name" value="CBS-domain pair"/>
    <property type="match status" value="1"/>
</dbReference>
<dbReference type="PROSITE" id="PS51371">
    <property type="entry name" value="CBS"/>
    <property type="match status" value="2"/>
</dbReference>
<dbReference type="FunFam" id="1.10.3080.10:FF:000018">
    <property type="entry name" value="Chloride transporter, ClC family"/>
    <property type="match status" value="1"/>
</dbReference>
<dbReference type="CDD" id="cd04613">
    <property type="entry name" value="CBS_pair_voltage-gated_CLC_bac"/>
    <property type="match status" value="1"/>
</dbReference>
<keyword evidence="5" id="KW-0406">Ion transport</keyword>
<evidence type="ECO:0000256" key="2">
    <source>
        <dbReference type="ARBA" id="ARBA00022448"/>
    </source>
</evidence>
<keyword evidence="4 11" id="KW-1133">Transmembrane helix</keyword>
<evidence type="ECO:0000259" key="12">
    <source>
        <dbReference type="PROSITE" id="PS51371"/>
    </source>
</evidence>
<gene>
    <name evidence="13" type="ORF">FHS27_002667</name>
</gene>
<organism evidence="13 14">
    <name type="scientific">Aporhodopirellula rubra</name>
    <dbReference type="NCBI Taxonomy" id="980271"/>
    <lineage>
        <taxon>Bacteria</taxon>
        <taxon>Pseudomonadati</taxon>
        <taxon>Planctomycetota</taxon>
        <taxon>Planctomycetia</taxon>
        <taxon>Pirellulales</taxon>
        <taxon>Pirellulaceae</taxon>
        <taxon>Aporhodopirellula</taxon>
    </lineage>
</organism>
<dbReference type="GO" id="GO:0005254">
    <property type="term" value="F:chloride channel activity"/>
    <property type="evidence" value="ECO:0007669"/>
    <property type="project" value="UniProtKB-KW"/>
</dbReference>
<feature type="domain" description="CBS" evidence="12">
    <location>
        <begin position="484"/>
        <end position="542"/>
    </location>
</feature>
<sequence>MDSVRKLVKDHELHSLGKWILLASLVGMVAGLGAIVFDVVGQSVTRFTLTQFAGYTPLEAAGEHARFEHAPHTFSPWILVAVMTIGGLVSGVIVYTFAPEAEGHGTDAAIDSFHNKRGKMRARVPLVKTITSAITLGTGGSGGREGPIAQIGAGFGSWLGTTMKLSNRERRIMLAAGMGAGIGAIFRAPLAGAVFAAEILYSDADLEADVLVPAAAASVVAYSVYVQSLPTEIRFIPIFGSQLQHSFVSPLELIAYVALAIVLVLVGMLYVKSFYGTQKLFQQLPSVPHVRPAIGAALAGFIGIGLLQVFNGDQAILGVLGTGYGTLQVAVTSATQLGIPLLVTVALAKIATTSLTIGSGGSGGVFGPSMVIGGCSGAAVGLTFQALFPNVVTEPEAFAVVGMAGFFSGIARAPISTIIMVRALTGDYGLLLPTMLVSTSTFVMSHRFRLYQKQAPTRMDSMAHRGDFIVDVLEGLQVKDIYQRDRKVTMIPEGMTVEDIVHRLAYSNQHYFPVVNSDQKVVGIFSDNDVRAYLYDESLWKLAVARDVMTDNFMSVAPDDDLNTALLRFTSHDLDELPVIDHARPGVLLGMLRRRETIAAYNQRVMELKRESKEEEDVPAS</sequence>
<dbReference type="PANTHER" id="PTHR43427">
    <property type="entry name" value="CHLORIDE CHANNEL PROTEIN CLC-E"/>
    <property type="match status" value="1"/>
</dbReference>
<dbReference type="EMBL" id="JACHXU010000008">
    <property type="protein sequence ID" value="MBB3206853.1"/>
    <property type="molecule type" value="Genomic_DNA"/>
</dbReference>
<name>A0A7W5DYI7_9BACT</name>
<evidence type="ECO:0000256" key="6">
    <source>
        <dbReference type="ARBA" id="ARBA00023136"/>
    </source>
</evidence>
<dbReference type="InterPro" id="IPR014743">
    <property type="entry name" value="Cl-channel_core"/>
</dbReference>
<evidence type="ECO:0000256" key="3">
    <source>
        <dbReference type="ARBA" id="ARBA00022692"/>
    </source>
</evidence>
<dbReference type="Pfam" id="PF00571">
    <property type="entry name" value="CBS"/>
    <property type="match status" value="2"/>
</dbReference>
<feature type="transmembrane region" description="Helical" evidence="11">
    <location>
        <begin position="363"/>
        <end position="385"/>
    </location>
</feature>
<dbReference type="PRINTS" id="PR00762">
    <property type="entry name" value="CLCHANNEL"/>
</dbReference>
<evidence type="ECO:0000256" key="7">
    <source>
        <dbReference type="ARBA" id="ARBA00023173"/>
    </source>
</evidence>